<evidence type="ECO:0000256" key="2">
    <source>
        <dbReference type="SAM" id="SignalP"/>
    </source>
</evidence>
<organism evidence="3 4">
    <name type="scientific">Williamsia herbipolensis</name>
    <dbReference type="NCBI Taxonomy" id="1603258"/>
    <lineage>
        <taxon>Bacteria</taxon>
        <taxon>Bacillati</taxon>
        <taxon>Actinomycetota</taxon>
        <taxon>Actinomycetes</taxon>
        <taxon>Mycobacteriales</taxon>
        <taxon>Nocardiaceae</taxon>
        <taxon>Williamsia</taxon>
    </lineage>
</organism>
<dbReference type="KEGG" id="whr:OG579_15410"/>
<accession>A0AAU4JZ79</accession>
<feature type="signal peptide" evidence="2">
    <location>
        <begin position="1"/>
        <end position="32"/>
    </location>
</feature>
<dbReference type="Proteomes" id="UP001432128">
    <property type="component" value="Chromosome"/>
</dbReference>
<evidence type="ECO:0000313" key="3">
    <source>
        <dbReference type="EMBL" id="WUM19100.1"/>
    </source>
</evidence>
<dbReference type="RefSeq" id="WP_328856664.1">
    <property type="nucleotide sequence ID" value="NZ_CP108021.1"/>
</dbReference>
<sequence length="99" mass="10989">MNIKKAATSTLAAGFVGAAMLGLGVTAGTANAAPIAPNTHNQQVQPQRQQPQREVTVTRPNYRPFTYRGVHVTPRYDVARNQWGFQFNRTFVHVVLARR</sequence>
<name>A0AAU4JZ79_9NOCA</name>
<evidence type="ECO:0000313" key="4">
    <source>
        <dbReference type="Proteomes" id="UP001432128"/>
    </source>
</evidence>
<proteinExistence type="predicted"/>
<evidence type="ECO:0000256" key="1">
    <source>
        <dbReference type="SAM" id="MobiDB-lite"/>
    </source>
</evidence>
<feature type="chain" id="PRO_5043435843" evidence="2">
    <location>
        <begin position="33"/>
        <end position="99"/>
    </location>
</feature>
<dbReference type="AlphaFoldDB" id="A0AAU4JZ79"/>
<dbReference type="EMBL" id="CP108021">
    <property type="protein sequence ID" value="WUM19100.1"/>
    <property type="molecule type" value="Genomic_DNA"/>
</dbReference>
<reference evidence="3 4" key="1">
    <citation type="submission" date="2022-10" db="EMBL/GenBank/DDBJ databases">
        <title>The complete genomes of actinobacterial strains from the NBC collection.</title>
        <authorList>
            <person name="Joergensen T.S."/>
            <person name="Alvarez Arevalo M."/>
            <person name="Sterndorff E.B."/>
            <person name="Faurdal D."/>
            <person name="Vuksanovic O."/>
            <person name="Mourched A.-S."/>
            <person name="Charusanti P."/>
            <person name="Shaw S."/>
            <person name="Blin K."/>
            <person name="Weber T."/>
        </authorList>
    </citation>
    <scope>NUCLEOTIDE SEQUENCE [LARGE SCALE GENOMIC DNA]</scope>
    <source>
        <strain evidence="3 4">NBC_00319</strain>
    </source>
</reference>
<gene>
    <name evidence="3" type="ORF">OG579_15410</name>
</gene>
<feature type="compositionally biased region" description="Low complexity" evidence="1">
    <location>
        <begin position="42"/>
        <end position="57"/>
    </location>
</feature>
<feature type="region of interest" description="Disordered" evidence="1">
    <location>
        <begin position="31"/>
        <end position="57"/>
    </location>
</feature>
<keyword evidence="4" id="KW-1185">Reference proteome</keyword>
<protein>
    <submittedName>
        <fullName evidence="3">Uncharacterized protein</fullName>
    </submittedName>
</protein>
<keyword evidence="2" id="KW-0732">Signal</keyword>